<protein>
    <recommendedName>
        <fullName evidence="3">Lipoprotein</fullName>
    </recommendedName>
</protein>
<reference evidence="1 2" key="1">
    <citation type="submission" date="2018-06" db="EMBL/GenBank/DDBJ databases">
        <authorList>
            <person name="Tortosa P."/>
        </authorList>
    </citation>
    <scope>NUCLEOTIDE SEQUENCE [LARGE SCALE GENOMIC DNA]</scope>
    <source>
        <strain evidence="1 2">MDI222</strain>
    </source>
</reference>
<evidence type="ECO:0000313" key="2">
    <source>
        <dbReference type="Proteomes" id="UP000258889"/>
    </source>
</evidence>
<evidence type="ECO:0008006" key="3">
    <source>
        <dbReference type="Google" id="ProtNLM"/>
    </source>
</evidence>
<name>A0ABN5NTB9_9LEPT</name>
<sequence>MTVFEITSYYLRNSWTTCAGIRPFGFLECFDVPTMHHELTHSVDRKFLNPTNSPTFHYSDPEWEKLNSPGFQYYGRKNFLQIPDVWHPLPGIIASYGAVDSGEDKGTFGATIMGWPATYNLLVQACQTDPFVAAKVRLTVSRWKQFWPFPGAENTEWKIRMAQAERDCD</sequence>
<organism evidence="1 2">
    <name type="scientific">Leptospira mayottensis</name>
    <dbReference type="NCBI Taxonomy" id="1137606"/>
    <lineage>
        <taxon>Bacteria</taxon>
        <taxon>Pseudomonadati</taxon>
        <taxon>Spirochaetota</taxon>
        <taxon>Spirochaetia</taxon>
        <taxon>Leptospirales</taxon>
        <taxon>Leptospiraceae</taxon>
        <taxon>Leptospira</taxon>
    </lineage>
</organism>
<reference evidence="1 2" key="2">
    <citation type="submission" date="2018-09" db="EMBL/GenBank/DDBJ databases">
        <title>Complete Genome sequences of three Leptospira mayottensis isolates obtained from Tenrecid mammals endemic to the Malagasy region.</title>
        <authorList>
            <person name="Cordonin C."/>
            <person name="Toty C."/>
        </authorList>
    </citation>
    <scope>NUCLEOTIDE SEQUENCE [LARGE SCALE GENOMIC DNA]</scope>
    <source>
        <strain evidence="1 2">MDI222</strain>
    </source>
</reference>
<gene>
    <name evidence="1" type="ORF">DQM28_10970</name>
</gene>
<proteinExistence type="predicted"/>
<dbReference type="Proteomes" id="UP000258889">
    <property type="component" value="Chromosome i"/>
</dbReference>
<dbReference type="RefSeq" id="WP_051019797.1">
    <property type="nucleotide sequence ID" value="NZ_CP030144.1"/>
</dbReference>
<dbReference type="EMBL" id="CP030144">
    <property type="protein sequence ID" value="AXR64661.1"/>
    <property type="molecule type" value="Genomic_DNA"/>
</dbReference>
<evidence type="ECO:0000313" key="1">
    <source>
        <dbReference type="EMBL" id="AXR64661.1"/>
    </source>
</evidence>
<keyword evidence="2" id="KW-1185">Reference proteome</keyword>
<accession>A0ABN5NTB9</accession>